<name>A0A0F9PKN8_9ZZZZ</name>
<feature type="transmembrane region" description="Helical" evidence="1">
    <location>
        <begin position="12"/>
        <end position="31"/>
    </location>
</feature>
<dbReference type="AlphaFoldDB" id="A0A0F9PKN8"/>
<reference evidence="2" key="1">
    <citation type="journal article" date="2015" name="Nature">
        <title>Complex archaea that bridge the gap between prokaryotes and eukaryotes.</title>
        <authorList>
            <person name="Spang A."/>
            <person name="Saw J.H."/>
            <person name="Jorgensen S.L."/>
            <person name="Zaremba-Niedzwiedzka K."/>
            <person name="Martijn J."/>
            <person name="Lind A.E."/>
            <person name="van Eijk R."/>
            <person name="Schleper C."/>
            <person name="Guy L."/>
            <person name="Ettema T.J."/>
        </authorList>
    </citation>
    <scope>NUCLEOTIDE SEQUENCE</scope>
</reference>
<comment type="caution">
    <text evidence="2">The sequence shown here is derived from an EMBL/GenBank/DDBJ whole genome shotgun (WGS) entry which is preliminary data.</text>
</comment>
<evidence type="ECO:0000256" key="1">
    <source>
        <dbReference type="SAM" id="Phobius"/>
    </source>
</evidence>
<keyword evidence="1" id="KW-0472">Membrane</keyword>
<keyword evidence="1" id="KW-0812">Transmembrane</keyword>
<organism evidence="2">
    <name type="scientific">marine sediment metagenome</name>
    <dbReference type="NCBI Taxonomy" id="412755"/>
    <lineage>
        <taxon>unclassified sequences</taxon>
        <taxon>metagenomes</taxon>
        <taxon>ecological metagenomes</taxon>
    </lineage>
</organism>
<dbReference type="EMBL" id="LAZR01002832">
    <property type="protein sequence ID" value="KKN25077.1"/>
    <property type="molecule type" value="Genomic_DNA"/>
</dbReference>
<evidence type="ECO:0000313" key="2">
    <source>
        <dbReference type="EMBL" id="KKN25077.1"/>
    </source>
</evidence>
<keyword evidence="1" id="KW-1133">Transmembrane helix</keyword>
<accession>A0A0F9PKN8</accession>
<gene>
    <name evidence="2" type="ORF">LCGC14_0888600</name>
</gene>
<sequence>MDYDKDIKIGYFVASVVLSTNPCWLFSLVVMSQQTTAKVLTVRNGDNTSAPIILKVYASLYDNPVIVFNQPIYFNKGLYLEFGTNIAAVTVQYKPEY</sequence>
<protein>
    <submittedName>
        <fullName evidence="2">Uncharacterized protein</fullName>
    </submittedName>
</protein>
<proteinExistence type="predicted"/>